<dbReference type="EMBL" id="MTEI01000008">
    <property type="protein sequence ID" value="OQW87428.1"/>
    <property type="molecule type" value="Genomic_DNA"/>
</dbReference>
<dbReference type="Proteomes" id="UP000192505">
    <property type="component" value="Unassembled WGS sequence"/>
</dbReference>
<dbReference type="AlphaFoldDB" id="A0A1W9KSW2"/>
<evidence type="ECO:0000313" key="2">
    <source>
        <dbReference type="EMBL" id="OQW87428.1"/>
    </source>
</evidence>
<feature type="transmembrane region" description="Helical" evidence="1">
    <location>
        <begin position="88"/>
        <end position="112"/>
    </location>
</feature>
<accession>A0A1W9KSW2</accession>
<reference evidence="2 3" key="1">
    <citation type="submission" date="2017-01" db="EMBL/GenBank/DDBJ databases">
        <title>Novel large sulfur bacteria in the metagenomes of groundwater-fed chemosynthetic microbial mats in the Lake Huron basin.</title>
        <authorList>
            <person name="Sharrar A.M."/>
            <person name="Flood B.E."/>
            <person name="Bailey J.V."/>
            <person name="Jones D.S."/>
            <person name="Biddanda B."/>
            <person name="Ruberg S.A."/>
            <person name="Marcus D.N."/>
            <person name="Dick G.J."/>
        </authorList>
    </citation>
    <scope>NUCLEOTIDE SEQUENCE [LARGE SCALE GENOMIC DNA]</scope>
    <source>
        <strain evidence="2">A7</strain>
    </source>
</reference>
<gene>
    <name evidence="2" type="ORF">BWK72_12860</name>
</gene>
<name>A0A1W9KSW2_9BURK</name>
<sequence length="120" mass="12746">MIVTGVLLAIWSTGVWVLHSLLVWSMSGAGALAEQTHRLESVALPAWLAQWLPPEWLVGFKAAAMGLLPWLESALSALPSAATWLSPLAWVVWAIGLLVLAGGAAIGQALIWSARRATRA</sequence>
<evidence type="ECO:0008006" key="4">
    <source>
        <dbReference type="Google" id="ProtNLM"/>
    </source>
</evidence>
<keyword evidence="1" id="KW-0812">Transmembrane</keyword>
<keyword evidence="1" id="KW-1133">Transmembrane helix</keyword>
<comment type="caution">
    <text evidence="2">The sequence shown here is derived from an EMBL/GenBank/DDBJ whole genome shotgun (WGS) entry which is preliminary data.</text>
</comment>
<proteinExistence type="predicted"/>
<organism evidence="2 3">
    <name type="scientific">Rhodoferax ferrireducens</name>
    <dbReference type="NCBI Taxonomy" id="192843"/>
    <lineage>
        <taxon>Bacteria</taxon>
        <taxon>Pseudomonadati</taxon>
        <taxon>Pseudomonadota</taxon>
        <taxon>Betaproteobacteria</taxon>
        <taxon>Burkholderiales</taxon>
        <taxon>Comamonadaceae</taxon>
        <taxon>Rhodoferax</taxon>
    </lineage>
</organism>
<keyword evidence="1" id="KW-0472">Membrane</keyword>
<evidence type="ECO:0000256" key="1">
    <source>
        <dbReference type="SAM" id="Phobius"/>
    </source>
</evidence>
<evidence type="ECO:0000313" key="3">
    <source>
        <dbReference type="Proteomes" id="UP000192505"/>
    </source>
</evidence>
<protein>
    <recommendedName>
        <fullName evidence="4">Transmembrane protein</fullName>
    </recommendedName>
</protein>